<dbReference type="InterPro" id="IPR036986">
    <property type="entry name" value="S4_RNA-bd_sf"/>
</dbReference>
<evidence type="ECO:0000313" key="13">
    <source>
        <dbReference type="Proteomes" id="UP000295293"/>
    </source>
</evidence>
<dbReference type="CDD" id="cd02555">
    <property type="entry name" value="PSSA_1"/>
    <property type="match status" value="1"/>
</dbReference>
<dbReference type="SUPFAM" id="SSF55120">
    <property type="entry name" value="Pseudouridine synthase"/>
    <property type="match status" value="1"/>
</dbReference>
<dbReference type="SUPFAM" id="SSF55174">
    <property type="entry name" value="Alpha-L RNA-binding motif"/>
    <property type="match status" value="1"/>
</dbReference>
<dbReference type="GO" id="GO:0003723">
    <property type="term" value="F:RNA binding"/>
    <property type="evidence" value="ECO:0007669"/>
    <property type="project" value="UniProtKB-KW"/>
</dbReference>
<dbReference type="PROSITE" id="PS50889">
    <property type="entry name" value="S4"/>
    <property type="match status" value="1"/>
</dbReference>
<dbReference type="Pfam" id="PF01479">
    <property type="entry name" value="S4"/>
    <property type="match status" value="1"/>
</dbReference>
<comment type="catalytic activity">
    <reaction evidence="1">
        <text>uridine(35) in tRNA(Tyr) = pseudouridine(35) in tRNA(Tyr)</text>
        <dbReference type="Rhea" id="RHEA:60556"/>
        <dbReference type="Rhea" id="RHEA-COMP:15607"/>
        <dbReference type="Rhea" id="RHEA-COMP:15608"/>
        <dbReference type="ChEBI" id="CHEBI:65314"/>
        <dbReference type="ChEBI" id="CHEBI:65315"/>
    </reaction>
</comment>
<evidence type="ECO:0000256" key="9">
    <source>
        <dbReference type="ARBA" id="ARBA00043147"/>
    </source>
</evidence>
<dbReference type="GO" id="GO:0160138">
    <property type="term" value="F:23S rRNA pseudouridine(2604) synthase activity"/>
    <property type="evidence" value="ECO:0007669"/>
    <property type="project" value="UniProtKB-EC"/>
</dbReference>
<dbReference type="OrthoDB" id="9807213at2"/>
<accession>A0A4R6YKW9</accession>
<dbReference type="PANTHER" id="PTHR47683:SF2">
    <property type="entry name" value="RNA-BINDING S4 DOMAIN-CONTAINING PROTEIN"/>
    <property type="match status" value="1"/>
</dbReference>
<keyword evidence="10" id="KW-0694">RNA-binding</keyword>
<feature type="domain" description="RNA-binding S4" evidence="11">
    <location>
        <begin position="5"/>
        <end position="66"/>
    </location>
</feature>
<sequence>MTEPVRLSKRLAALIGCSRSEAEQYIENGWVSVDGAMVEEPQFKVSDNIVSLDPAASLDAVQPATILLHKPEGASAGEGADLAWQKISLDTRSADDNSGVRALKRHFHKFTIPLGLGSDSSGLTVLTQDWRVSRRLIEETLKIEQEYVVEVSGELVPDGLTLLNHGLSLGGWPIAPCKASWQSENRLRFAIKAPQPGQLRAMCAQVGLTPLAVKRIRIGRISMGKLPVGQWRYLPANERF</sequence>
<dbReference type="Proteomes" id="UP000295293">
    <property type="component" value="Unassembled WGS sequence"/>
</dbReference>
<proteinExistence type="predicted"/>
<dbReference type="InterPro" id="IPR020103">
    <property type="entry name" value="PsdUridine_synth_cat_dom_sf"/>
</dbReference>
<dbReference type="GO" id="GO:0006396">
    <property type="term" value="P:RNA processing"/>
    <property type="evidence" value="ECO:0007669"/>
    <property type="project" value="UniProtKB-ARBA"/>
</dbReference>
<dbReference type="PANTHER" id="PTHR47683">
    <property type="entry name" value="PSEUDOURIDINE SYNTHASE FAMILY PROTEIN-RELATED"/>
    <property type="match status" value="1"/>
</dbReference>
<evidence type="ECO:0000313" key="12">
    <source>
        <dbReference type="EMBL" id="TDR37750.1"/>
    </source>
</evidence>
<evidence type="ECO:0000256" key="7">
    <source>
        <dbReference type="ARBA" id="ARBA00042843"/>
    </source>
</evidence>
<keyword evidence="13" id="KW-1185">Reference proteome</keyword>
<comment type="caution">
    <text evidence="12">The sequence shown here is derived from an EMBL/GenBank/DDBJ whole genome shotgun (WGS) entry which is preliminary data.</text>
</comment>
<dbReference type="InterPro" id="IPR050343">
    <property type="entry name" value="RsuA_PseudoU_synthase"/>
</dbReference>
<dbReference type="RefSeq" id="WP_133821702.1">
    <property type="nucleotide sequence ID" value="NZ_SNZH01000024.1"/>
</dbReference>
<evidence type="ECO:0000259" key="11">
    <source>
        <dbReference type="SMART" id="SM00363"/>
    </source>
</evidence>
<evidence type="ECO:0000256" key="3">
    <source>
        <dbReference type="ARBA" id="ARBA00038922"/>
    </source>
</evidence>
<dbReference type="SMART" id="SM00363">
    <property type="entry name" value="S4"/>
    <property type="match status" value="1"/>
</dbReference>
<name>A0A4R6YKW9_9GAMM</name>
<evidence type="ECO:0000256" key="6">
    <source>
        <dbReference type="ARBA" id="ARBA00041697"/>
    </source>
</evidence>
<evidence type="ECO:0000256" key="5">
    <source>
        <dbReference type="ARBA" id="ARBA00041420"/>
    </source>
</evidence>
<dbReference type="AlphaFoldDB" id="A0A4R6YKW9"/>
<evidence type="ECO:0000256" key="2">
    <source>
        <dbReference type="ARBA" id="ARBA00036535"/>
    </source>
</evidence>
<dbReference type="CDD" id="cd00165">
    <property type="entry name" value="S4"/>
    <property type="match status" value="1"/>
</dbReference>
<protein>
    <recommendedName>
        <fullName evidence="4">Dual-specificity RNA pseudouridine synthase RluF</fullName>
        <ecNumber evidence="3">5.4.99.21</ecNumber>
    </recommendedName>
    <alternativeName>
        <fullName evidence="6">23S rRNA pseudouridine(2604) synthase</fullName>
    </alternativeName>
    <alternativeName>
        <fullName evidence="8">Ribosomal large subunit pseudouridine synthase F</fullName>
    </alternativeName>
    <alternativeName>
        <fullName evidence="7">rRNA pseudouridylate synthase F</fullName>
    </alternativeName>
    <alternativeName>
        <fullName evidence="9">rRNA-uridine isomerase F</fullName>
    </alternativeName>
    <alternativeName>
        <fullName evidence="5">tRNA(Tyr) pseudouridine(35) synthase</fullName>
    </alternativeName>
</protein>
<gene>
    <name evidence="12" type="ORF">DFR29_12447</name>
</gene>
<dbReference type="GO" id="GO:0001522">
    <property type="term" value="P:pseudouridine synthesis"/>
    <property type="evidence" value="ECO:0007669"/>
    <property type="project" value="InterPro"/>
</dbReference>
<reference evidence="12 13" key="1">
    <citation type="submission" date="2019-03" db="EMBL/GenBank/DDBJ databases">
        <title>Genomic Encyclopedia of Type Strains, Phase IV (KMG-IV): sequencing the most valuable type-strain genomes for metagenomic binning, comparative biology and taxonomic classification.</title>
        <authorList>
            <person name="Goeker M."/>
        </authorList>
    </citation>
    <scope>NUCLEOTIDE SEQUENCE [LARGE SCALE GENOMIC DNA]</scope>
    <source>
        <strain evidence="12 13">DSM 21667</strain>
    </source>
</reference>
<evidence type="ECO:0000256" key="4">
    <source>
        <dbReference type="ARBA" id="ARBA00039989"/>
    </source>
</evidence>
<dbReference type="Gene3D" id="3.10.290.10">
    <property type="entry name" value="RNA-binding S4 domain"/>
    <property type="match status" value="1"/>
</dbReference>
<dbReference type="InterPro" id="IPR002942">
    <property type="entry name" value="S4_RNA-bd"/>
</dbReference>
<organism evidence="12 13">
    <name type="scientific">Tahibacter aquaticus</name>
    <dbReference type="NCBI Taxonomy" id="520092"/>
    <lineage>
        <taxon>Bacteria</taxon>
        <taxon>Pseudomonadati</taxon>
        <taxon>Pseudomonadota</taxon>
        <taxon>Gammaproteobacteria</taxon>
        <taxon>Lysobacterales</taxon>
        <taxon>Rhodanobacteraceae</taxon>
        <taxon>Tahibacter</taxon>
    </lineage>
</organism>
<evidence type="ECO:0000256" key="10">
    <source>
        <dbReference type="PROSITE-ProRule" id="PRU00182"/>
    </source>
</evidence>
<evidence type="ECO:0000256" key="8">
    <source>
        <dbReference type="ARBA" id="ARBA00042890"/>
    </source>
</evidence>
<comment type="catalytic activity">
    <reaction evidence="2">
        <text>uridine(2604) in 23S rRNA = pseudouridine(2604) in 23S rRNA</text>
        <dbReference type="Rhea" id="RHEA:38875"/>
        <dbReference type="Rhea" id="RHEA-COMP:10093"/>
        <dbReference type="Rhea" id="RHEA-COMP:10094"/>
        <dbReference type="ChEBI" id="CHEBI:65314"/>
        <dbReference type="ChEBI" id="CHEBI:65315"/>
        <dbReference type="EC" id="5.4.99.21"/>
    </reaction>
</comment>
<dbReference type="Gene3D" id="3.30.2350.10">
    <property type="entry name" value="Pseudouridine synthase"/>
    <property type="match status" value="1"/>
</dbReference>
<evidence type="ECO:0000256" key="1">
    <source>
        <dbReference type="ARBA" id="ARBA00036390"/>
    </source>
</evidence>
<dbReference type="EMBL" id="SNZH01000024">
    <property type="protein sequence ID" value="TDR37750.1"/>
    <property type="molecule type" value="Genomic_DNA"/>
</dbReference>
<dbReference type="EC" id="5.4.99.21" evidence="3"/>